<keyword evidence="4 8" id="KW-0812">Transmembrane</keyword>
<keyword evidence="7 8" id="KW-0998">Cell outer membrane</keyword>
<evidence type="ECO:0000256" key="4">
    <source>
        <dbReference type="ARBA" id="ARBA00022692"/>
    </source>
</evidence>
<evidence type="ECO:0000256" key="1">
    <source>
        <dbReference type="ARBA" id="ARBA00004571"/>
    </source>
</evidence>
<dbReference type="InterPro" id="IPR012910">
    <property type="entry name" value="Plug_dom"/>
</dbReference>
<dbReference type="Gene3D" id="2.170.130.10">
    <property type="entry name" value="TonB-dependent receptor, plug domain"/>
    <property type="match status" value="1"/>
</dbReference>
<dbReference type="Proteomes" id="UP001595841">
    <property type="component" value="Unassembled WGS sequence"/>
</dbReference>
<gene>
    <name evidence="12" type="ORF">ACFOWS_02445</name>
</gene>
<evidence type="ECO:0000256" key="5">
    <source>
        <dbReference type="ARBA" id="ARBA00023077"/>
    </source>
</evidence>
<dbReference type="InterPro" id="IPR036942">
    <property type="entry name" value="Beta-barrel_TonB_sf"/>
</dbReference>
<dbReference type="Pfam" id="PF13715">
    <property type="entry name" value="CarbopepD_reg_2"/>
    <property type="match status" value="1"/>
</dbReference>
<dbReference type="InterPro" id="IPR037066">
    <property type="entry name" value="Plug_dom_sf"/>
</dbReference>
<dbReference type="Gene3D" id="2.40.170.20">
    <property type="entry name" value="TonB-dependent receptor, beta-barrel domain"/>
    <property type="match status" value="1"/>
</dbReference>
<dbReference type="SUPFAM" id="SSF56935">
    <property type="entry name" value="Porins"/>
    <property type="match status" value="1"/>
</dbReference>
<keyword evidence="6 8" id="KW-0472">Membrane</keyword>
<keyword evidence="3 8" id="KW-1134">Transmembrane beta strand</keyword>
<organism evidence="12 13">
    <name type="scientific">Flagellimonas marina</name>
    <dbReference type="NCBI Taxonomy" id="1775168"/>
    <lineage>
        <taxon>Bacteria</taxon>
        <taxon>Pseudomonadati</taxon>
        <taxon>Bacteroidota</taxon>
        <taxon>Flavobacteriia</taxon>
        <taxon>Flavobacteriales</taxon>
        <taxon>Flavobacteriaceae</taxon>
        <taxon>Flagellimonas</taxon>
    </lineage>
</organism>
<evidence type="ECO:0000259" key="10">
    <source>
        <dbReference type="Pfam" id="PF00593"/>
    </source>
</evidence>
<dbReference type="InterPro" id="IPR039426">
    <property type="entry name" value="TonB-dep_rcpt-like"/>
</dbReference>
<evidence type="ECO:0000256" key="2">
    <source>
        <dbReference type="ARBA" id="ARBA00022448"/>
    </source>
</evidence>
<dbReference type="InterPro" id="IPR008969">
    <property type="entry name" value="CarboxyPept-like_regulatory"/>
</dbReference>
<keyword evidence="13" id="KW-1185">Reference proteome</keyword>
<sequence>MKKLSFFMWRKSLLLLFYLMMVPLLKGTLFANTFHRPLQTVVTGNVTDADGLPLSGVTIQVESKDMGTISDIDGSFAIHVFPTDVLVFSMVGFKTLSVSVANRDKLMVQMEEDVTVLGEVVLNAGYYTVLEKERTGNIEKVAAVDIEKQPMSNPLAALQGRVAGVEVVQSSGVPGAGFEIKIRGRNSIRTSGNEPLYVVDGVPYASSTLGESQASGIILPGSGISPLNNINPNDIESIEILKDADATAIYGSRGANGVVLITTKKGTVGTDGLEIDINTSMGKVANTVDLLGTREYLEMRLEAYDNDGIDPLPFNAYDINGTWDTDRETDWQDALFGRTAYITNVRSSFSGGNALTRYLLSGNFNRQTTVFPGDFANDKVSVLGNMSHRTPDDRFKIRFSANYTFDDNLLPGNNPVLESFLLAPNAPEPFNEDGSLNWEGSTWNNPFRLFAEKYEAKSSSLISSAYVGYSLMEGLELSASLGYTETNLDELRTIPATVYDPAFGLGPESSVAFHNSGKRNSWVIEPQLNWAFEKGPFEIRTLVGMTFQEQKSERLSQLAFGFSSNGLIESISAASNLLVIGDDQTQYRYNAAYGRVNLNLGETYILNLTGRRDGSSRFGTDRRFANFGAVGAAWIFSNETFVAKALTFISFGKLRGSYGTSGNDQIGDYQYLDTYSFGFAQYQNVVGLRPTRLFNPIFSWEENQKLEFGLEMGLFKDRIFLSANRYRNRSSNQLVGIPLPGTTGFSNINGNLAATVENSGWELQLNTQNIVTEKFRWSTSLNLSLPKNQLIAFPDLEGSTYANQLVIGEPLNIQKVFRSTGVDTQTGLHGFVDVNGDGAITSPDDRQTIIDLNPEYFGGLENSFSFGKLDLDVLFQFTKQKGFSFLSSRAVPGAMSNQPGQVLERWRTSGDRTTVQRFSSGLEPMALTAFLNYSQSDAAIVDASFLRLKNISLSYPLLEQSSAPFGCLLYLRAQNLWTWTDYDGLDPETRSSNAIPPIKYVTVGAKLTF</sequence>
<reference evidence="13" key="1">
    <citation type="journal article" date="2019" name="Int. J. Syst. Evol. Microbiol.">
        <title>The Global Catalogue of Microorganisms (GCM) 10K type strain sequencing project: providing services to taxonomists for standard genome sequencing and annotation.</title>
        <authorList>
            <consortium name="The Broad Institute Genomics Platform"/>
            <consortium name="The Broad Institute Genome Sequencing Center for Infectious Disease"/>
            <person name="Wu L."/>
            <person name="Ma J."/>
        </authorList>
    </citation>
    <scope>NUCLEOTIDE SEQUENCE [LARGE SCALE GENOMIC DNA]</scope>
    <source>
        <strain evidence="13">CGMCC 1.15774</strain>
    </source>
</reference>
<dbReference type="InterPro" id="IPR023996">
    <property type="entry name" value="TonB-dep_OMP_SusC/RagA"/>
</dbReference>
<dbReference type="PROSITE" id="PS52016">
    <property type="entry name" value="TONB_DEPENDENT_REC_3"/>
    <property type="match status" value="1"/>
</dbReference>
<evidence type="ECO:0000313" key="12">
    <source>
        <dbReference type="EMBL" id="MFC4218973.1"/>
    </source>
</evidence>
<evidence type="ECO:0000256" key="9">
    <source>
        <dbReference type="RuleBase" id="RU003357"/>
    </source>
</evidence>
<proteinExistence type="inferred from homology"/>
<name>A0ABV8PG57_9FLAO</name>
<feature type="domain" description="TonB-dependent receptor plug" evidence="11">
    <location>
        <begin position="133"/>
        <end position="258"/>
    </location>
</feature>
<comment type="caution">
    <text evidence="12">The sequence shown here is derived from an EMBL/GenBank/DDBJ whole genome shotgun (WGS) entry which is preliminary data.</text>
</comment>
<dbReference type="Pfam" id="PF00593">
    <property type="entry name" value="TonB_dep_Rec_b-barrel"/>
    <property type="match status" value="1"/>
</dbReference>
<dbReference type="Pfam" id="PF07715">
    <property type="entry name" value="Plug"/>
    <property type="match status" value="1"/>
</dbReference>
<dbReference type="SUPFAM" id="SSF49464">
    <property type="entry name" value="Carboxypeptidase regulatory domain-like"/>
    <property type="match status" value="1"/>
</dbReference>
<evidence type="ECO:0000256" key="3">
    <source>
        <dbReference type="ARBA" id="ARBA00022452"/>
    </source>
</evidence>
<evidence type="ECO:0000256" key="6">
    <source>
        <dbReference type="ARBA" id="ARBA00023136"/>
    </source>
</evidence>
<evidence type="ECO:0000259" key="11">
    <source>
        <dbReference type="Pfam" id="PF07715"/>
    </source>
</evidence>
<protein>
    <submittedName>
        <fullName evidence="12">SusC/RagA family TonB-linked outer membrane protein</fullName>
    </submittedName>
</protein>
<dbReference type="NCBIfam" id="TIGR04057">
    <property type="entry name" value="SusC_RagA_signa"/>
    <property type="match status" value="1"/>
</dbReference>
<evidence type="ECO:0000256" key="8">
    <source>
        <dbReference type="PROSITE-ProRule" id="PRU01360"/>
    </source>
</evidence>
<comment type="subcellular location">
    <subcellularLocation>
        <location evidence="1 8">Cell outer membrane</location>
        <topology evidence="1 8">Multi-pass membrane protein</topology>
    </subcellularLocation>
</comment>
<dbReference type="Gene3D" id="2.60.40.1120">
    <property type="entry name" value="Carboxypeptidase-like, regulatory domain"/>
    <property type="match status" value="1"/>
</dbReference>
<keyword evidence="2 8" id="KW-0813">Transport</keyword>
<evidence type="ECO:0000256" key="7">
    <source>
        <dbReference type="ARBA" id="ARBA00023237"/>
    </source>
</evidence>
<dbReference type="InterPro" id="IPR000531">
    <property type="entry name" value="Beta-barrel_TonB"/>
</dbReference>
<dbReference type="EMBL" id="JBHSCL010000003">
    <property type="protein sequence ID" value="MFC4218973.1"/>
    <property type="molecule type" value="Genomic_DNA"/>
</dbReference>
<evidence type="ECO:0000313" key="13">
    <source>
        <dbReference type="Proteomes" id="UP001595841"/>
    </source>
</evidence>
<dbReference type="NCBIfam" id="TIGR04056">
    <property type="entry name" value="OMP_RagA_SusC"/>
    <property type="match status" value="1"/>
</dbReference>
<comment type="similarity">
    <text evidence="8 9">Belongs to the TonB-dependent receptor family.</text>
</comment>
<dbReference type="InterPro" id="IPR023997">
    <property type="entry name" value="TonB-dep_OMP_SusC/RagA_CS"/>
</dbReference>
<dbReference type="RefSeq" id="WP_379762362.1">
    <property type="nucleotide sequence ID" value="NZ_JBHSCL010000003.1"/>
</dbReference>
<feature type="domain" description="TonB-dependent receptor-like beta-barrel" evidence="10">
    <location>
        <begin position="419"/>
        <end position="784"/>
    </location>
</feature>
<keyword evidence="5 9" id="KW-0798">TonB box</keyword>
<accession>A0ABV8PG57</accession>